<dbReference type="PRINTS" id="PR00080">
    <property type="entry name" value="SDRFAMILY"/>
</dbReference>
<dbReference type="STRING" id="4955.A0A1G4MFA5"/>
<dbReference type="Pfam" id="PF00106">
    <property type="entry name" value="adh_short"/>
    <property type="match status" value="2"/>
</dbReference>
<dbReference type="OMA" id="QETETWG"/>
<dbReference type="GO" id="GO:0016616">
    <property type="term" value="F:oxidoreductase activity, acting on the CH-OH group of donors, NAD or NADP as acceptor"/>
    <property type="evidence" value="ECO:0007669"/>
    <property type="project" value="TreeGrafter"/>
</dbReference>
<dbReference type="GO" id="GO:0048038">
    <property type="term" value="F:quinone binding"/>
    <property type="evidence" value="ECO:0007669"/>
    <property type="project" value="TreeGrafter"/>
</dbReference>
<dbReference type="InterPro" id="IPR002347">
    <property type="entry name" value="SDR_fam"/>
</dbReference>
<accession>A0A1G4MFA5</accession>
<dbReference type="GO" id="GO:0006633">
    <property type="term" value="P:fatty acid biosynthetic process"/>
    <property type="evidence" value="ECO:0007669"/>
    <property type="project" value="TreeGrafter"/>
</dbReference>
<dbReference type="AlphaFoldDB" id="A0A1G4MFA5"/>
<dbReference type="PRINTS" id="PR00081">
    <property type="entry name" value="GDHRDH"/>
</dbReference>
<dbReference type="Gene3D" id="3.40.50.720">
    <property type="entry name" value="NAD(P)-binding Rossmann-like Domain"/>
    <property type="match status" value="1"/>
</dbReference>
<name>A0A1G4MFA5_LACFM</name>
<dbReference type="PANTHER" id="PTHR42760:SF133">
    <property type="entry name" value="3-OXOACYL-[ACYL-CARRIER-PROTEIN] REDUCTASE"/>
    <property type="match status" value="1"/>
</dbReference>
<proteinExistence type="inferred from homology"/>
<evidence type="ECO:0000256" key="3">
    <source>
        <dbReference type="RuleBase" id="RU000363"/>
    </source>
</evidence>
<dbReference type="OrthoDB" id="417891at2759"/>
<evidence type="ECO:0000313" key="5">
    <source>
        <dbReference type="Proteomes" id="UP000190831"/>
    </source>
</evidence>
<evidence type="ECO:0000256" key="1">
    <source>
        <dbReference type="ARBA" id="ARBA00006484"/>
    </source>
</evidence>
<keyword evidence="2" id="KW-0560">Oxidoreductase</keyword>
<dbReference type="PANTHER" id="PTHR42760">
    <property type="entry name" value="SHORT-CHAIN DEHYDROGENASES/REDUCTASES FAMILY MEMBER"/>
    <property type="match status" value="1"/>
</dbReference>
<evidence type="ECO:0000256" key="2">
    <source>
        <dbReference type="ARBA" id="ARBA00023002"/>
    </source>
</evidence>
<dbReference type="Proteomes" id="UP000190831">
    <property type="component" value="Chromosome F"/>
</dbReference>
<protein>
    <submittedName>
        <fullName evidence="4">LAFE_0F07162g1_1</fullName>
    </submittedName>
</protein>
<gene>
    <name evidence="4" type="ORF">LAFE_0F07162G</name>
</gene>
<evidence type="ECO:0000313" key="4">
    <source>
        <dbReference type="EMBL" id="SCW02471.1"/>
    </source>
</evidence>
<organism evidence="4 5">
    <name type="scientific">Lachancea fermentati</name>
    <name type="common">Zygosaccharomyces fermentati</name>
    <dbReference type="NCBI Taxonomy" id="4955"/>
    <lineage>
        <taxon>Eukaryota</taxon>
        <taxon>Fungi</taxon>
        <taxon>Dikarya</taxon>
        <taxon>Ascomycota</taxon>
        <taxon>Saccharomycotina</taxon>
        <taxon>Saccharomycetes</taxon>
        <taxon>Saccharomycetales</taxon>
        <taxon>Saccharomycetaceae</taxon>
        <taxon>Lachancea</taxon>
    </lineage>
</organism>
<dbReference type="EMBL" id="LT598490">
    <property type="protein sequence ID" value="SCW02471.1"/>
    <property type="molecule type" value="Genomic_DNA"/>
</dbReference>
<keyword evidence="5" id="KW-1185">Reference proteome</keyword>
<reference evidence="5" key="1">
    <citation type="submission" date="2016-03" db="EMBL/GenBank/DDBJ databases">
        <authorList>
            <person name="Devillers H."/>
        </authorList>
    </citation>
    <scope>NUCLEOTIDE SEQUENCE [LARGE SCALE GENOMIC DNA]</scope>
</reference>
<dbReference type="CDD" id="cd05233">
    <property type="entry name" value="SDR_c"/>
    <property type="match status" value="1"/>
</dbReference>
<sequence>MARFPVAIITGATRGIGRAIVQELSSHGVCCVMIGSSMESLQSLEMAPPHFKHSQQWHRAISIDLATWPRWTEMSGFPGFEITHVDGKVHQEPTLLSFHDYSFWRDKHNAQYDLKLLVNCAGVTQTTASIRTSTEKMQQLLNVNFMSAVSMCNMFSRRVIRTKKDLEGPAPCIVNISSILGQHQGPIVAGTSIYSASKAAILSYSKVLGVELAPLGIRVECICPGLVPGTDMIKQLDPDTQKKLQTNFELRQPITSSNIASRVWRIFNNDNQNSI</sequence>
<comment type="similarity">
    <text evidence="1 3">Belongs to the short-chain dehydrogenases/reductases (SDR) family.</text>
</comment>
<dbReference type="InterPro" id="IPR036291">
    <property type="entry name" value="NAD(P)-bd_dom_sf"/>
</dbReference>
<dbReference type="SUPFAM" id="SSF51735">
    <property type="entry name" value="NAD(P)-binding Rossmann-fold domains"/>
    <property type="match status" value="1"/>
</dbReference>